<dbReference type="InterPro" id="IPR046408">
    <property type="entry name" value="CIAPIN1"/>
</dbReference>
<feature type="binding site" evidence="9">
    <location>
        <position position="224"/>
    </location>
    <ligand>
        <name>[4Fe-4S] cluster</name>
        <dbReference type="ChEBI" id="CHEBI:49883"/>
    </ligand>
</feature>
<evidence type="ECO:0000256" key="5">
    <source>
        <dbReference type="ARBA" id="ARBA00022723"/>
    </source>
</evidence>
<organism evidence="11 12">
    <name type="scientific">Mesorhabditis belari</name>
    <dbReference type="NCBI Taxonomy" id="2138241"/>
    <lineage>
        <taxon>Eukaryota</taxon>
        <taxon>Metazoa</taxon>
        <taxon>Ecdysozoa</taxon>
        <taxon>Nematoda</taxon>
        <taxon>Chromadorea</taxon>
        <taxon>Rhabditida</taxon>
        <taxon>Rhabditina</taxon>
        <taxon>Rhabditomorpha</taxon>
        <taxon>Rhabditoidea</taxon>
        <taxon>Rhabditidae</taxon>
        <taxon>Mesorhabditinae</taxon>
        <taxon>Mesorhabditis</taxon>
    </lineage>
</organism>
<dbReference type="Proteomes" id="UP000887575">
    <property type="component" value="Unassembled WGS sequence"/>
</dbReference>
<feature type="binding site" evidence="9">
    <location>
        <position position="185"/>
    </location>
    <ligand>
        <name>[2Fe-2S] cluster</name>
        <dbReference type="ChEBI" id="CHEBI:190135"/>
    </ligand>
</feature>
<comment type="cofactor">
    <cofactor evidence="9">
        <name>[2Fe-2S] cluster</name>
        <dbReference type="ChEBI" id="CHEBI:190135"/>
    </cofactor>
</comment>
<comment type="cofactor">
    <cofactor evidence="1 9">
        <name>[4Fe-4S] cluster</name>
        <dbReference type="ChEBI" id="CHEBI:49883"/>
    </cofactor>
</comment>
<sequence length="248" mass="27445">MVTFPTDLSAKIGCYAENGDELPASYLAIAKDYPSHKVYTVQNLADASPPSSFDSLFLCPVTEPVFQRFLDSAFIALKNGGRLQIMYEIEVIDGPRFERMIRLVGFTDIEWYRVEWTYFAAAQKPDFAAQSVSLKLPTKKIAMNSSDLIDEDALLEEEDFKKPTAQDLKASCGEADGSEKKKRACKNCTCGLADQEQTERLEAAKQNKGCGSCALGDAFRCATCPYLGMPPFKPGEKVQLANVDDFQI</sequence>
<protein>
    <recommendedName>
        <fullName evidence="9">Anamorsin homolog</fullName>
    </recommendedName>
    <alternativeName>
        <fullName evidence="9">Fe-S cluster assembly protein DRE2 homolog</fullName>
    </alternativeName>
</protein>
<accession>A0AAF3EAZ9</accession>
<comment type="domain">
    <text evidence="9">The C-terminal domain binds 2 Fe-S clusters but is otherwise mostly in an intrinsically disordered conformation.</text>
</comment>
<feature type="binding site" evidence="9">
    <location>
        <position position="213"/>
    </location>
    <ligand>
        <name>[4Fe-4S] cluster</name>
        <dbReference type="ChEBI" id="CHEBI:49883"/>
    </ligand>
</feature>
<evidence type="ECO:0000256" key="1">
    <source>
        <dbReference type="ARBA" id="ARBA00001966"/>
    </source>
</evidence>
<keyword evidence="3 9" id="KW-0004">4Fe-4S</keyword>
<dbReference type="GO" id="GO:0046872">
    <property type="term" value="F:metal ion binding"/>
    <property type="evidence" value="ECO:0007669"/>
    <property type="project" value="UniProtKB-KW"/>
</dbReference>
<feature type="binding site" evidence="9">
    <location>
        <position position="190"/>
    </location>
    <ligand>
        <name>[2Fe-2S] cluster</name>
        <dbReference type="ChEBI" id="CHEBI:190135"/>
    </ligand>
</feature>
<evidence type="ECO:0000256" key="2">
    <source>
        <dbReference type="ARBA" id="ARBA00008169"/>
    </source>
</evidence>
<evidence type="ECO:0000256" key="6">
    <source>
        <dbReference type="ARBA" id="ARBA00023004"/>
    </source>
</evidence>
<evidence type="ECO:0000256" key="7">
    <source>
        <dbReference type="ARBA" id="ARBA00023014"/>
    </source>
</evidence>
<evidence type="ECO:0000313" key="11">
    <source>
        <dbReference type="Proteomes" id="UP000887575"/>
    </source>
</evidence>
<proteinExistence type="inferred from homology"/>
<dbReference type="Pfam" id="PF05093">
    <property type="entry name" value="CIAPIN1"/>
    <property type="match status" value="1"/>
</dbReference>
<reference evidence="12" key="1">
    <citation type="submission" date="2024-02" db="UniProtKB">
        <authorList>
            <consortium name="WormBaseParasite"/>
        </authorList>
    </citation>
    <scope>IDENTIFICATION</scope>
</reference>
<dbReference type="HAMAP" id="MF_03115">
    <property type="entry name" value="Anamorsin"/>
    <property type="match status" value="1"/>
</dbReference>
<feature type="binding site" evidence="9">
    <location>
        <position position="210"/>
    </location>
    <ligand>
        <name>[4Fe-4S] cluster</name>
        <dbReference type="ChEBI" id="CHEBI:49883"/>
    </ligand>
</feature>
<keyword evidence="5 9" id="KW-0479">Metal-binding</keyword>
<keyword evidence="8 9" id="KW-0496">Mitochondrion</keyword>
<feature type="binding site" evidence="9">
    <location>
        <position position="221"/>
    </location>
    <ligand>
        <name>[4Fe-4S] cluster</name>
        <dbReference type="ChEBI" id="CHEBI:49883"/>
    </ligand>
</feature>
<evidence type="ECO:0000256" key="9">
    <source>
        <dbReference type="HAMAP-Rule" id="MF_03115"/>
    </source>
</evidence>
<feature type="binding site" evidence="9">
    <location>
        <position position="172"/>
    </location>
    <ligand>
        <name>[2Fe-2S] cluster</name>
        <dbReference type="ChEBI" id="CHEBI:190135"/>
    </ligand>
</feature>
<keyword evidence="7 9" id="KW-0411">Iron-sulfur</keyword>
<evidence type="ECO:0000256" key="3">
    <source>
        <dbReference type="ARBA" id="ARBA00022485"/>
    </source>
</evidence>
<comment type="function">
    <text evidence="9">Component of the cytosolic iron-sulfur (Fe-S) protein assembly (CIA) machinery. Required for the maturation of extramitochondrial Fe-S proteins. Part of an electron transfer chain functioning in an early step of cytosolic Fe-S biogenesis, facilitating the de novo assembly of a [4Fe-4S] cluster on the cytosolic Fe-S scaffold complex. Electrons are transferred from NADPH via a FAD- and FMN-containing diflavin oxidoreductase. Together with the diflavin oxidoreductase, also required for the assembly of the diferric tyrosyl radical cofactor of ribonucleotide reductase (RNR), probably by providing electrons for reduction during radical cofactor maturation in the catalytic small subunit.</text>
</comment>
<dbReference type="PANTHER" id="PTHR13273">
    <property type="entry name" value="ANAMORSIN"/>
    <property type="match status" value="1"/>
</dbReference>
<comment type="similarity">
    <text evidence="2 9">Belongs to the anamorsin family.</text>
</comment>
<keyword evidence="6 9" id="KW-0408">Iron</keyword>
<dbReference type="GO" id="GO:0016226">
    <property type="term" value="P:iron-sulfur cluster assembly"/>
    <property type="evidence" value="ECO:0007669"/>
    <property type="project" value="UniProtKB-UniRule"/>
</dbReference>
<feature type="binding site" evidence="9">
    <location>
        <position position="188"/>
    </location>
    <ligand>
        <name>[2Fe-2S] cluster</name>
        <dbReference type="ChEBI" id="CHEBI:190135"/>
    </ligand>
</feature>
<comment type="subunit">
    <text evidence="9">Monomer.</text>
</comment>
<name>A0AAF3EAZ9_9BILA</name>
<dbReference type="InterPro" id="IPR007785">
    <property type="entry name" value="Anamorsin"/>
</dbReference>
<comment type="domain">
    <text evidence="9">The twin Cx2C motifs are involved in the recognition by the mitochondrial MIA40-ERV1 disulfide relay system. The formation of 2 disulfide bonds in the Cx2C motifs through dithiol/disulfide exchange reactions effectively traps the protein in the mitochondrial intermembrane space.</text>
</comment>
<dbReference type="GO" id="GO:0009055">
    <property type="term" value="F:electron transfer activity"/>
    <property type="evidence" value="ECO:0007669"/>
    <property type="project" value="UniProtKB-UniRule"/>
</dbReference>
<feature type="region of interest" description="Fe-S binding site B" evidence="9">
    <location>
        <begin position="210"/>
        <end position="224"/>
    </location>
</feature>
<evidence type="ECO:0000256" key="4">
    <source>
        <dbReference type="ARBA" id="ARBA00022490"/>
    </source>
</evidence>
<dbReference type="GO" id="GO:0005758">
    <property type="term" value="C:mitochondrial intermembrane space"/>
    <property type="evidence" value="ECO:0007669"/>
    <property type="project" value="UniProtKB-SubCell"/>
</dbReference>
<keyword evidence="4 9" id="KW-0963">Cytoplasm</keyword>
<evidence type="ECO:0000256" key="8">
    <source>
        <dbReference type="ARBA" id="ARBA00023128"/>
    </source>
</evidence>
<feature type="short sequence motif" description="Cx2C motif 2" evidence="9">
    <location>
        <begin position="221"/>
        <end position="224"/>
    </location>
</feature>
<dbReference type="PANTHER" id="PTHR13273:SF14">
    <property type="entry name" value="ANAMORSIN"/>
    <property type="match status" value="1"/>
</dbReference>
<evidence type="ECO:0000259" key="10">
    <source>
        <dbReference type="Pfam" id="PF05093"/>
    </source>
</evidence>
<dbReference type="WBParaSite" id="MBELARI_LOCUS11105">
    <property type="protein sequence ID" value="MBELARI_LOCUS11105"/>
    <property type="gene ID" value="MBELARI_LOCUS11105"/>
</dbReference>
<evidence type="ECO:0000313" key="12">
    <source>
        <dbReference type="WBParaSite" id="MBELARI_LOCUS11105"/>
    </source>
</evidence>
<comment type="caution">
    <text evidence="9">Lacks conserved residue(s) required for the propagation of feature annotation.</text>
</comment>
<feature type="short sequence motif" description="Cx2C motif 1" evidence="9">
    <location>
        <begin position="210"/>
        <end position="213"/>
    </location>
</feature>
<comment type="domain">
    <text evidence="9">The N-terminal domain has structural similarity with S-adenosyl-L-methionine-dependent methyltransferases, but does not bind S-adenosyl-L-methionine. It is required for correct assembly of the 2 Fe-S clusters.</text>
</comment>
<feature type="domain" description="Anamorsin C-terminal" evidence="10">
    <location>
        <begin position="204"/>
        <end position="240"/>
    </location>
</feature>
<dbReference type="GO" id="GO:0051537">
    <property type="term" value="F:2 iron, 2 sulfur cluster binding"/>
    <property type="evidence" value="ECO:0007669"/>
    <property type="project" value="UniProtKB-UniRule"/>
</dbReference>
<keyword evidence="9" id="KW-0001">2Fe-2S</keyword>
<keyword evidence="11" id="KW-1185">Reference proteome</keyword>
<comment type="subcellular location">
    <subcellularLocation>
        <location evidence="9">Cytoplasm</location>
    </subcellularLocation>
    <subcellularLocation>
        <location evidence="9">Mitochondrion intermembrane space</location>
    </subcellularLocation>
</comment>
<dbReference type="AlphaFoldDB" id="A0AAF3EAZ9"/>
<dbReference type="GO" id="GO:0051539">
    <property type="term" value="F:4 iron, 4 sulfur cluster binding"/>
    <property type="evidence" value="ECO:0007669"/>
    <property type="project" value="UniProtKB-KW"/>
</dbReference>